<evidence type="ECO:0000256" key="1">
    <source>
        <dbReference type="ARBA" id="ARBA00044755"/>
    </source>
</evidence>
<sequence>MSTIKPSSPGFVPELPRRSLDIPGAGRRGEGAVRSNVSDSRRLTVGREIVLSGDITACEVLVVEGRVDAKLKNCQAIEITPSGVFKGEAEIEEADISGSFDGVLTVRGRLTVRNGGRIQGTVRYGQLEVEAGGEINGDLQSATPAKAEAKAAAKAEDRPTATP</sequence>
<dbReference type="EMBL" id="RBIG01000003">
    <property type="protein sequence ID" value="RKQ68671.1"/>
    <property type="molecule type" value="Genomic_DNA"/>
</dbReference>
<dbReference type="RefSeq" id="WP_183078000.1">
    <property type="nucleotide sequence ID" value="NZ_RBIG01000003.1"/>
</dbReference>
<comment type="similarity">
    <text evidence="1">Belongs to the bactofilin family.</text>
</comment>
<comment type="caution">
    <text evidence="3">The sequence shown here is derived from an EMBL/GenBank/DDBJ whole genome shotgun (WGS) entry which is preliminary data.</text>
</comment>
<gene>
    <name evidence="3" type="ORF">BCL74_3153</name>
</gene>
<feature type="region of interest" description="Disordered" evidence="2">
    <location>
        <begin position="135"/>
        <end position="163"/>
    </location>
</feature>
<dbReference type="PANTHER" id="PTHR35024:SF4">
    <property type="entry name" value="POLYMER-FORMING CYTOSKELETAL PROTEIN"/>
    <property type="match status" value="1"/>
</dbReference>
<evidence type="ECO:0000256" key="2">
    <source>
        <dbReference type="SAM" id="MobiDB-lite"/>
    </source>
</evidence>
<dbReference type="InterPro" id="IPR007607">
    <property type="entry name" value="BacA/B"/>
</dbReference>
<proteinExistence type="inferred from homology"/>
<evidence type="ECO:0000313" key="4">
    <source>
        <dbReference type="Proteomes" id="UP000277424"/>
    </source>
</evidence>
<feature type="region of interest" description="Disordered" evidence="2">
    <location>
        <begin position="1"/>
        <end position="37"/>
    </location>
</feature>
<accession>A0A420WCD3</accession>
<dbReference type="AlphaFoldDB" id="A0A420WCD3"/>
<organism evidence="3 4">
    <name type="scientific">Oceanibaculum indicum</name>
    <dbReference type="NCBI Taxonomy" id="526216"/>
    <lineage>
        <taxon>Bacteria</taxon>
        <taxon>Pseudomonadati</taxon>
        <taxon>Pseudomonadota</taxon>
        <taxon>Alphaproteobacteria</taxon>
        <taxon>Rhodospirillales</taxon>
        <taxon>Oceanibaculaceae</taxon>
        <taxon>Oceanibaculum</taxon>
    </lineage>
</organism>
<name>A0A420WCD3_9PROT</name>
<reference evidence="3 4" key="1">
    <citation type="submission" date="2018-10" db="EMBL/GenBank/DDBJ databases">
        <title>Comparative analysis of microorganisms from saline springs in Andes Mountain Range, Colombia.</title>
        <authorList>
            <person name="Rubin E."/>
        </authorList>
    </citation>
    <scope>NUCLEOTIDE SEQUENCE [LARGE SCALE GENOMIC DNA]</scope>
    <source>
        <strain evidence="3 4">USBA 36</strain>
    </source>
</reference>
<dbReference type="Pfam" id="PF04519">
    <property type="entry name" value="Bactofilin"/>
    <property type="match status" value="1"/>
</dbReference>
<dbReference type="PANTHER" id="PTHR35024">
    <property type="entry name" value="HYPOTHETICAL CYTOSOLIC PROTEIN"/>
    <property type="match status" value="1"/>
</dbReference>
<dbReference type="Proteomes" id="UP000277424">
    <property type="component" value="Unassembled WGS sequence"/>
</dbReference>
<evidence type="ECO:0000313" key="3">
    <source>
        <dbReference type="EMBL" id="RKQ68671.1"/>
    </source>
</evidence>
<feature type="compositionally biased region" description="Basic and acidic residues" evidence="2">
    <location>
        <begin position="147"/>
        <end position="163"/>
    </location>
</feature>
<protein>
    <submittedName>
        <fullName evidence="3">Polymer-forming protein</fullName>
    </submittedName>
</protein>